<dbReference type="GO" id="GO:0016154">
    <property type="term" value="F:pyrimidine-nucleoside phosphorylase activity"/>
    <property type="evidence" value="ECO:0007669"/>
    <property type="project" value="TreeGrafter"/>
</dbReference>
<dbReference type="InterPro" id="IPR009664">
    <property type="entry name" value="Ppnp"/>
</dbReference>
<dbReference type="InterPro" id="IPR011051">
    <property type="entry name" value="RmlC_Cupin_sf"/>
</dbReference>
<accession>A0A5Q2QBV4</accession>
<evidence type="ECO:0000313" key="4">
    <source>
        <dbReference type="Proteomes" id="UP000388235"/>
    </source>
</evidence>
<dbReference type="FunFam" id="2.60.120.10:FF:000016">
    <property type="entry name" value="Pyrimidine/purine nucleoside phosphorylase"/>
    <property type="match status" value="1"/>
</dbReference>
<sequence length="92" mass="10272">MQVNRYFEDHVVSVGFENNDGTQSVGVMQPGTYTFATSQHETMTVITGSLTIKRDSDAEFVVFSAGSQFEVPTHQEFEVQVETPTAYLCHYA</sequence>
<dbReference type="AlphaFoldDB" id="A0A5Q2QBV4"/>
<dbReference type="PANTHER" id="PTHR36540">
    <property type="entry name" value="PYRIMIDINE/PURINE NUCLEOSIDE PHOSPHORYLASE"/>
    <property type="match status" value="1"/>
</dbReference>
<dbReference type="Proteomes" id="UP000388235">
    <property type="component" value="Chromosome"/>
</dbReference>
<dbReference type="GO" id="GO:0004731">
    <property type="term" value="F:purine-nucleoside phosphorylase activity"/>
    <property type="evidence" value="ECO:0007669"/>
    <property type="project" value="TreeGrafter"/>
</dbReference>
<dbReference type="OrthoDB" id="9793848at2"/>
<evidence type="ECO:0000256" key="2">
    <source>
        <dbReference type="ARBA" id="ARBA00022679"/>
    </source>
</evidence>
<dbReference type="InterPro" id="IPR014710">
    <property type="entry name" value="RmlC-like_jellyroll"/>
</dbReference>
<organism evidence="3 4">
    <name type="scientific">Litorivicinus lipolyticus</name>
    <dbReference type="NCBI Taxonomy" id="418701"/>
    <lineage>
        <taxon>Bacteria</taxon>
        <taxon>Pseudomonadati</taxon>
        <taxon>Pseudomonadota</taxon>
        <taxon>Gammaproteobacteria</taxon>
        <taxon>Oceanospirillales</taxon>
        <taxon>Litorivicinaceae</taxon>
        <taxon>Litorivicinus</taxon>
    </lineage>
</organism>
<reference evidence="3 4" key="1">
    <citation type="submission" date="2019-11" db="EMBL/GenBank/DDBJ databases">
        <authorList>
            <person name="Khan S.A."/>
            <person name="Jeon C.O."/>
            <person name="Chun B.H."/>
        </authorList>
    </citation>
    <scope>NUCLEOTIDE SEQUENCE [LARGE SCALE GENOMIC DNA]</scope>
    <source>
        <strain evidence="3 4">IMCC 1097</strain>
    </source>
</reference>
<dbReference type="Pfam" id="PF06865">
    <property type="entry name" value="Ppnp"/>
    <property type="match status" value="1"/>
</dbReference>
<protein>
    <submittedName>
        <fullName evidence="3">DUF1255 family protein</fullName>
    </submittedName>
</protein>
<dbReference type="Gene3D" id="2.60.120.10">
    <property type="entry name" value="Jelly Rolls"/>
    <property type="match status" value="1"/>
</dbReference>
<dbReference type="KEGG" id="llp:GH975_02495"/>
<dbReference type="SUPFAM" id="SSF51182">
    <property type="entry name" value="RmlC-like cupins"/>
    <property type="match status" value="1"/>
</dbReference>
<name>A0A5Q2QBV4_9GAMM</name>
<keyword evidence="1" id="KW-0328">Glycosyltransferase</keyword>
<dbReference type="EMBL" id="CP045871">
    <property type="protein sequence ID" value="QGG79496.1"/>
    <property type="molecule type" value="Genomic_DNA"/>
</dbReference>
<proteinExistence type="predicted"/>
<evidence type="ECO:0000313" key="3">
    <source>
        <dbReference type="EMBL" id="QGG79496.1"/>
    </source>
</evidence>
<gene>
    <name evidence="3" type="ORF">GH975_02495</name>
</gene>
<keyword evidence="2" id="KW-0808">Transferase</keyword>
<dbReference type="RefSeq" id="WP_153713000.1">
    <property type="nucleotide sequence ID" value="NZ_CP045871.1"/>
</dbReference>
<dbReference type="PANTHER" id="PTHR36540:SF1">
    <property type="entry name" value="PYRIMIDINE_PURINE NUCLEOSIDE PHOSPHORYLASE"/>
    <property type="match status" value="1"/>
</dbReference>
<dbReference type="GO" id="GO:0005829">
    <property type="term" value="C:cytosol"/>
    <property type="evidence" value="ECO:0007669"/>
    <property type="project" value="TreeGrafter"/>
</dbReference>
<evidence type="ECO:0000256" key="1">
    <source>
        <dbReference type="ARBA" id="ARBA00022676"/>
    </source>
</evidence>
<keyword evidence="4" id="KW-1185">Reference proteome</keyword>